<dbReference type="EMBL" id="KJ019069">
    <property type="protein sequence ID" value="AIX23924.1"/>
    <property type="molecule type" value="Genomic_DNA"/>
</dbReference>
<dbReference type="RefSeq" id="YP_009134011.1">
    <property type="nucleotide sequence ID" value="NC_026926.1"/>
</dbReference>
<organism evidence="2 3">
    <name type="scientific">Synechococcus phage ACG-2014j</name>
    <dbReference type="NCBI Taxonomy" id="1493514"/>
    <lineage>
        <taxon>Viruses</taxon>
        <taxon>Duplodnaviria</taxon>
        <taxon>Heunggongvirae</taxon>
        <taxon>Uroviricota</taxon>
        <taxon>Caudoviricetes</taxon>
        <taxon>Pantevenvirales</taxon>
        <taxon>Kyanoviridae</taxon>
        <taxon>Potamoivirus</taxon>
        <taxon>Potamoivirus tusconj</taxon>
    </lineage>
</organism>
<dbReference type="SUPFAM" id="SSF88874">
    <property type="entry name" value="Receptor-binding domain of short tail fibre protein gp12"/>
    <property type="match status" value="1"/>
</dbReference>
<proteinExistence type="predicted"/>
<dbReference type="OrthoDB" id="9515at10239"/>
<evidence type="ECO:0000313" key="2">
    <source>
        <dbReference type="EMBL" id="AIX23924.1"/>
    </source>
</evidence>
<dbReference type="Proteomes" id="UP000033008">
    <property type="component" value="Segment"/>
</dbReference>
<dbReference type="GeneID" id="24171207"/>
<dbReference type="KEGG" id="vg:24171207"/>
<sequence>MPFYQETRTMKGAVIGTIMPWSGPVSNIPKGWIICDGTQPPANEYPLLVQAIGDTYNSGTTNLGGGFPAYTGNFTLPDLVGGKMLMDIEQSYFGSLTADRDNDPDAGNLISPYIGQNTDNGVNAAWNNVYTDVVFTLNERTGYSGNVRGNSIIDGEGEKSIFIGGRKLGHTHVRAHGHSGIYETVSGGLGSSGTATNRRPGLGVIPYDNITATFNYAAIDEAPTVFGSRFDDGVVDSVRLGHEGFTKGNVELAGSGNWGSFGSFSGFGSGDPGRTVMRVSGENPPINLSPQRVTQTSLAQSVNYDYPVLGGNGANSVPFASGGGNTNIPSGFTNYYEDTPAAGNYGTLLSNPGSSFVTDTGGGAQANVDAHDHEPITVLFDQNSLKPQSTLVADVNIPATTNLDNASNVAALQISMNTSQPSMTCIYIIRAY</sequence>
<evidence type="ECO:0000313" key="3">
    <source>
        <dbReference type="Proteomes" id="UP000033008"/>
    </source>
</evidence>
<evidence type="ECO:0000259" key="1">
    <source>
        <dbReference type="Pfam" id="PF07484"/>
    </source>
</evidence>
<gene>
    <name evidence="2" type="ORF">Syn7803US103_29</name>
</gene>
<dbReference type="InterPro" id="IPR011083">
    <property type="entry name" value="Phage_tail_collar_dom"/>
</dbReference>
<dbReference type="InterPro" id="IPR037053">
    <property type="entry name" value="Phage_tail_collar_dom_sf"/>
</dbReference>
<dbReference type="Gene3D" id="3.90.1340.10">
    <property type="entry name" value="Phage tail collar domain"/>
    <property type="match status" value="1"/>
</dbReference>
<name>A0A0E3FCN1_9CAUD</name>
<reference evidence="2 3" key="1">
    <citation type="submission" date="2013-12" db="EMBL/GenBank/DDBJ databases">
        <title>Ecological redundancy of diverse viral populations within a natural community.</title>
        <authorList>
            <person name="Gregory A.C."/>
            <person name="LaButti K."/>
            <person name="Copeland A."/>
            <person name="Woyke T."/>
            <person name="Sullivan M.B."/>
        </authorList>
    </citation>
    <scope>NUCLEOTIDE SEQUENCE [LARGE SCALE GENOMIC DNA]</scope>
    <source>
        <strain evidence="2">Syn7803US103</strain>
    </source>
</reference>
<dbReference type="Pfam" id="PF07484">
    <property type="entry name" value="Collar"/>
    <property type="match status" value="1"/>
</dbReference>
<feature type="domain" description="Phage tail collar" evidence="1">
    <location>
        <begin position="16"/>
        <end position="74"/>
    </location>
</feature>
<protein>
    <submittedName>
        <fullName evidence="2">Putative short tail fiber</fullName>
    </submittedName>
</protein>
<accession>A0A0E3FCN1</accession>